<comment type="caution">
    <text evidence="2">The sequence shown here is derived from an EMBL/GenBank/DDBJ whole genome shotgun (WGS) entry which is preliminary data.</text>
</comment>
<accession>A0A0L0MTX5</accession>
<reference evidence="2 3" key="1">
    <citation type="journal article" date="2015" name="BMC Genomics">
        <title>The genome of the truffle-parasite Tolypocladium ophioglossoides and the evolution of antifungal peptaibiotics.</title>
        <authorList>
            <person name="Quandt C.A."/>
            <person name="Bushley K.E."/>
            <person name="Spatafora J.W."/>
        </authorList>
    </citation>
    <scope>NUCLEOTIDE SEQUENCE [LARGE SCALE GENOMIC DNA]</scope>
    <source>
        <strain evidence="2 3">CBS 100239</strain>
    </source>
</reference>
<feature type="compositionally biased region" description="Low complexity" evidence="1">
    <location>
        <begin position="60"/>
        <end position="75"/>
    </location>
</feature>
<protein>
    <submittedName>
        <fullName evidence="2">Uncharacterized protein</fullName>
    </submittedName>
</protein>
<dbReference type="Proteomes" id="UP000036947">
    <property type="component" value="Unassembled WGS sequence"/>
</dbReference>
<feature type="non-terminal residue" evidence="2">
    <location>
        <position position="227"/>
    </location>
</feature>
<gene>
    <name evidence="2" type="ORF">TOPH_09298</name>
</gene>
<evidence type="ECO:0000256" key="1">
    <source>
        <dbReference type="SAM" id="MobiDB-lite"/>
    </source>
</evidence>
<organism evidence="2 3">
    <name type="scientific">Tolypocladium ophioglossoides (strain CBS 100239)</name>
    <name type="common">Snaketongue truffleclub</name>
    <name type="synonym">Elaphocordyceps ophioglossoides</name>
    <dbReference type="NCBI Taxonomy" id="1163406"/>
    <lineage>
        <taxon>Eukaryota</taxon>
        <taxon>Fungi</taxon>
        <taxon>Dikarya</taxon>
        <taxon>Ascomycota</taxon>
        <taxon>Pezizomycotina</taxon>
        <taxon>Sordariomycetes</taxon>
        <taxon>Hypocreomycetidae</taxon>
        <taxon>Hypocreales</taxon>
        <taxon>Ophiocordycipitaceae</taxon>
        <taxon>Tolypocladium</taxon>
    </lineage>
</organism>
<dbReference type="EMBL" id="LFRF01000150">
    <property type="protein sequence ID" value="KND85297.1"/>
    <property type="molecule type" value="Genomic_DNA"/>
</dbReference>
<evidence type="ECO:0000313" key="3">
    <source>
        <dbReference type="Proteomes" id="UP000036947"/>
    </source>
</evidence>
<sequence length="227" mass="24498">MAWKQLTGGLHASPASGIYGLRGHMFNLREWGLPSFERQCNVNVCFDNYTWDPPTKNAKSSESPPVASQSQQASHQLTTLGDLTPVGQHVSTAMVSHLDWHQIPGAENALQQLGEFLVNAKFEFQDDTEVCADDRLGEQCLQLSSVMDIPLGTTVVAIRLRGESETPLGVPGPGNLVVVQAWGDGLEVQGSTGHKVSLWRGTAVWLAEPVMVLVPNADRSEASEGSP</sequence>
<keyword evidence="3" id="KW-1185">Reference proteome</keyword>
<name>A0A0L0MTX5_TOLOC</name>
<dbReference type="AlphaFoldDB" id="A0A0L0MTX5"/>
<feature type="region of interest" description="Disordered" evidence="1">
    <location>
        <begin position="55"/>
        <end position="75"/>
    </location>
</feature>
<evidence type="ECO:0000313" key="2">
    <source>
        <dbReference type="EMBL" id="KND85297.1"/>
    </source>
</evidence>
<proteinExistence type="predicted"/>